<feature type="domain" description="ABC transmembrane type-1" evidence="8">
    <location>
        <begin position="140"/>
        <end position="221"/>
    </location>
</feature>
<keyword evidence="5 7" id="KW-1133">Transmembrane helix</keyword>
<gene>
    <name evidence="9" type="ORF">NE237_020342</name>
</gene>
<keyword evidence="6 7" id="KW-0472">Membrane</keyword>
<evidence type="ECO:0000256" key="3">
    <source>
        <dbReference type="ARBA" id="ARBA00022741"/>
    </source>
</evidence>
<evidence type="ECO:0000256" key="7">
    <source>
        <dbReference type="SAM" id="Phobius"/>
    </source>
</evidence>
<evidence type="ECO:0000256" key="1">
    <source>
        <dbReference type="ARBA" id="ARBA00022448"/>
    </source>
</evidence>
<accession>A0A9Q0HAC2</accession>
<dbReference type="GO" id="GO:0016020">
    <property type="term" value="C:membrane"/>
    <property type="evidence" value="ECO:0007669"/>
    <property type="project" value="InterPro"/>
</dbReference>
<dbReference type="SUPFAM" id="SSF90123">
    <property type="entry name" value="ABC transporter transmembrane region"/>
    <property type="match status" value="1"/>
</dbReference>
<feature type="transmembrane region" description="Helical" evidence="7">
    <location>
        <begin position="181"/>
        <end position="212"/>
    </location>
</feature>
<comment type="caution">
    <text evidence="9">The sequence shown here is derived from an EMBL/GenBank/DDBJ whole genome shotgun (WGS) entry which is preliminary data.</text>
</comment>
<dbReference type="AlphaFoldDB" id="A0A9Q0HAC2"/>
<dbReference type="Gene3D" id="1.20.1560.10">
    <property type="entry name" value="ABC transporter type 1, transmembrane domain"/>
    <property type="match status" value="2"/>
</dbReference>
<dbReference type="GO" id="GO:0140359">
    <property type="term" value="F:ABC-type transporter activity"/>
    <property type="evidence" value="ECO:0007669"/>
    <property type="project" value="InterPro"/>
</dbReference>
<proteinExistence type="predicted"/>
<organism evidence="9 10">
    <name type="scientific">Protea cynaroides</name>
    <dbReference type="NCBI Taxonomy" id="273540"/>
    <lineage>
        <taxon>Eukaryota</taxon>
        <taxon>Viridiplantae</taxon>
        <taxon>Streptophyta</taxon>
        <taxon>Embryophyta</taxon>
        <taxon>Tracheophyta</taxon>
        <taxon>Spermatophyta</taxon>
        <taxon>Magnoliopsida</taxon>
        <taxon>Proteales</taxon>
        <taxon>Proteaceae</taxon>
        <taxon>Protea</taxon>
    </lineage>
</organism>
<sequence>MDDVFFIVHNLESTFLLLLAIRETDSELERDAKLKEPLLRKSKGSLYASTSWLMSELFELNWPKSNDRLQHPVQTALLCCFWKELLFTAFLAIVRLSIMYVGLTLIQKFVDFTSRKQSSPYERYYPIAILHFTKFIEGLLSCSARQEHGIGQIVSYMVVDAQQLSNMMAELRNLWLMPLQVGAAFALLFSFIGISVVVAFLGLLVLLVITIFGTKWNNHFQFNEEHFNKRIQAFREAEYGWLTKFMYSSPLLISSLTFGAAIVFGFLLDVGKVFTLTMLVRILQDPIKNFPQALIDLSQAMISLGRLDSYMVSRELIKGVLVRVESCNDNVVVKVKDRGIHVGRMVKVFGVKGRCHVIGRFWMDV</sequence>
<dbReference type="InterPro" id="IPR011527">
    <property type="entry name" value="ABC1_TM_dom"/>
</dbReference>
<keyword evidence="1" id="KW-0813">Transport</keyword>
<evidence type="ECO:0000256" key="5">
    <source>
        <dbReference type="ARBA" id="ARBA00022989"/>
    </source>
</evidence>
<keyword evidence="3" id="KW-0547">Nucleotide-binding</keyword>
<dbReference type="PANTHER" id="PTHR24223:SF362">
    <property type="entry name" value="ABC TRANSPORTER C FAMILY MEMBER 4"/>
    <property type="match status" value="1"/>
</dbReference>
<reference evidence="9" key="1">
    <citation type="journal article" date="2023" name="Plant J.">
        <title>The genome of the king protea, Protea cynaroides.</title>
        <authorList>
            <person name="Chang J."/>
            <person name="Duong T.A."/>
            <person name="Schoeman C."/>
            <person name="Ma X."/>
            <person name="Roodt D."/>
            <person name="Barker N."/>
            <person name="Li Z."/>
            <person name="Van de Peer Y."/>
            <person name="Mizrachi E."/>
        </authorList>
    </citation>
    <scope>NUCLEOTIDE SEQUENCE</scope>
    <source>
        <tissue evidence="9">Young leaves</tissue>
    </source>
</reference>
<feature type="transmembrane region" description="Helical" evidence="7">
    <location>
        <begin position="85"/>
        <end position="106"/>
    </location>
</feature>
<protein>
    <recommendedName>
        <fullName evidence="8">ABC transmembrane type-1 domain-containing protein</fullName>
    </recommendedName>
</protein>
<dbReference type="GO" id="GO:0005524">
    <property type="term" value="F:ATP binding"/>
    <property type="evidence" value="ECO:0007669"/>
    <property type="project" value="UniProtKB-KW"/>
</dbReference>
<feature type="transmembrane region" description="Helical" evidence="7">
    <location>
        <begin position="251"/>
        <end position="271"/>
    </location>
</feature>
<dbReference type="Proteomes" id="UP001141806">
    <property type="component" value="Unassembled WGS sequence"/>
</dbReference>
<evidence type="ECO:0000313" key="9">
    <source>
        <dbReference type="EMBL" id="KAJ4960432.1"/>
    </source>
</evidence>
<keyword evidence="10" id="KW-1185">Reference proteome</keyword>
<evidence type="ECO:0000259" key="8">
    <source>
        <dbReference type="PROSITE" id="PS50929"/>
    </source>
</evidence>
<evidence type="ECO:0000256" key="2">
    <source>
        <dbReference type="ARBA" id="ARBA00022692"/>
    </source>
</evidence>
<evidence type="ECO:0000256" key="6">
    <source>
        <dbReference type="ARBA" id="ARBA00023136"/>
    </source>
</evidence>
<dbReference type="InterPro" id="IPR050173">
    <property type="entry name" value="ABC_transporter_C-like"/>
</dbReference>
<dbReference type="EMBL" id="JAMYWD010000009">
    <property type="protein sequence ID" value="KAJ4960432.1"/>
    <property type="molecule type" value="Genomic_DNA"/>
</dbReference>
<keyword evidence="2 7" id="KW-0812">Transmembrane</keyword>
<keyword evidence="4" id="KW-0067">ATP-binding</keyword>
<dbReference type="PROSITE" id="PS50929">
    <property type="entry name" value="ABC_TM1F"/>
    <property type="match status" value="1"/>
</dbReference>
<dbReference type="OrthoDB" id="6500128at2759"/>
<name>A0A9Q0HAC2_9MAGN</name>
<dbReference type="InterPro" id="IPR036640">
    <property type="entry name" value="ABC1_TM_sf"/>
</dbReference>
<evidence type="ECO:0000256" key="4">
    <source>
        <dbReference type="ARBA" id="ARBA00022840"/>
    </source>
</evidence>
<evidence type="ECO:0000313" key="10">
    <source>
        <dbReference type="Proteomes" id="UP001141806"/>
    </source>
</evidence>
<dbReference type="PANTHER" id="PTHR24223">
    <property type="entry name" value="ATP-BINDING CASSETTE SUB-FAMILY C"/>
    <property type="match status" value="1"/>
</dbReference>